<comment type="similarity">
    <text evidence="6 16">Belongs to the purine/pyrimidine phosphoribosyltransferase family.</text>
</comment>
<comment type="caution">
    <text evidence="18">The sequence shown here is derived from an EMBL/GenBank/DDBJ whole genome shotgun (WGS) entry which is preliminary data.</text>
</comment>
<keyword evidence="8 16" id="KW-0328">Glycosyltransferase</keyword>
<protein>
    <recommendedName>
        <fullName evidence="16">Hypoxanthine phosphoribosyltransferase</fullName>
        <ecNumber evidence="16">2.4.2.8</ecNumber>
    </recommendedName>
</protein>
<evidence type="ECO:0000259" key="17">
    <source>
        <dbReference type="Pfam" id="PF00156"/>
    </source>
</evidence>
<dbReference type="PANTHER" id="PTHR43340:SF1">
    <property type="entry name" value="HYPOXANTHINE PHOSPHORIBOSYLTRANSFERASE"/>
    <property type="match status" value="1"/>
</dbReference>
<evidence type="ECO:0000313" key="19">
    <source>
        <dbReference type="Proteomes" id="UP001524944"/>
    </source>
</evidence>
<feature type="domain" description="Phosphoribosyltransferase" evidence="17">
    <location>
        <begin position="15"/>
        <end position="162"/>
    </location>
</feature>
<dbReference type="Pfam" id="PF00156">
    <property type="entry name" value="Pribosyltran"/>
    <property type="match status" value="1"/>
</dbReference>
<comment type="catalytic activity">
    <reaction evidence="15">
        <text>IMP + diphosphate = hypoxanthine + 5-phospho-alpha-D-ribose 1-diphosphate</text>
        <dbReference type="Rhea" id="RHEA:17973"/>
        <dbReference type="ChEBI" id="CHEBI:17368"/>
        <dbReference type="ChEBI" id="CHEBI:33019"/>
        <dbReference type="ChEBI" id="CHEBI:58017"/>
        <dbReference type="ChEBI" id="CHEBI:58053"/>
        <dbReference type="EC" id="2.4.2.8"/>
    </reaction>
    <physiologicalReaction direction="right-to-left" evidence="15">
        <dbReference type="Rhea" id="RHEA:17975"/>
    </physiologicalReaction>
</comment>
<evidence type="ECO:0000256" key="9">
    <source>
        <dbReference type="ARBA" id="ARBA00022679"/>
    </source>
</evidence>
<organism evidence="18 19">
    <name type="scientific">Dehalobacterium formicoaceticum</name>
    <dbReference type="NCBI Taxonomy" id="51515"/>
    <lineage>
        <taxon>Bacteria</taxon>
        <taxon>Bacillati</taxon>
        <taxon>Bacillota</taxon>
        <taxon>Clostridia</taxon>
        <taxon>Eubacteriales</taxon>
        <taxon>Peptococcaceae</taxon>
        <taxon>Dehalobacterium</taxon>
    </lineage>
</organism>
<sequence>MSSPDGIGKVIFTEEQIQQQIKQMADQINQDYQGMELIIICILKGSLYFTADLTRLLTIPLNVDFLSIGVSKEAGGNPGVVRITKDLDLSLTGRHVLLVEDVIGTGLTLGYICQHLESGKPASLKICTLLDNPAERLINMPIAYRGFLMPDVFVVGYGLDYQEKYRNLPYIAEFRPNNFHK</sequence>
<evidence type="ECO:0000256" key="5">
    <source>
        <dbReference type="ARBA" id="ARBA00004676"/>
    </source>
</evidence>
<dbReference type="CDD" id="cd06223">
    <property type="entry name" value="PRTases_typeI"/>
    <property type="match status" value="1"/>
</dbReference>
<dbReference type="PANTHER" id="PTHR43340">
    <property type="entry name" value="HYPOXANTHINE-GUANINE PHOSPHORIBOSYLTRANSFERASE"/>
    <property type="match status" value="1"/>
</dbReference>
<evidence type="ECO:0000256" key="11">
    <source>
        <dbReference type="ARBA" id="ARBA00022726"/>
    </source>
</evidence>
<comment type="subcellular location">
    <subcellularLocation>
        <location evidence="3 16">Cytoplasm</location>
    </subcellularLocation>
</comment>
<dbReference type="InterPro" id="IPR050408">
    <property type="entry name" value="HGPRT"/>
</dbReference>
<keyword evidence="13 16" id="KW-0460">Magnesium</keyword>
<evidence type="ECO:0000256" key="15">
    <source>
        <dbReference type="ARBA" id="ARBA00049402"/>
    </source>
</evidence>
<comment type="cofactor">
    <cofactor evidence="1 16">
        <name>Mg(2+)</name>
        <dbReference type="ChEBI" id="CHEBI:18420"/>
    </cofactor>
</comment>
<evidence type="ECO:0000256" key="10">
    <source>
        <dbReference type="ARBA" id="ARBA00022723"/>
    </source>
</evidence>
<name>A0ABT1Y3P1_9FIRM</name>
<comment type="function">
    <text evidence="2">Purine salvage pathway enzyme that catalyzes the transfer of the ribosyl-5-phosphate group from 5-phospho-alpha-D-ribose 1-diphosphate (PRPP) to the N9 position of the 6-oxopurines hypoxanthine and guanine to form the corresponding ribonucleotides IMP (inosine 5'-monophosphate) and GMP (guanosine 5'-monophosphate), with the release of PPi.</text>
</comment>
<comment type="pathway">
    <text evidence="5">Purine metabolism; GMP biosynthesis via salvage pathway; GMP from guanine: step 1/1.</text>
</comment>
<accession>A0ABT1Y3P1</accession>
<keyword evidence="11 16" id="KW-0660">Purine salvage</keyword>
<dbReference type="Gene3D" id="3.40.50.2020">
    <property type="match status" value="1"/>
</dbReference>
<dbReference type="NCBIfam" id="TIGR01203">
    <property type="entry name" value="HGPRTase"/>
    <property type="match status" value="1"/>
</dbReference>
<keyword evidence="9 16" id="KW-0808">Transferase</keyword>
<keyword evidence="12 16" id="KW-0547">Nucleotide-binding</keyword>
<evidence type="ECO:0000256" key="2">
    <source>
        <dbReference type="ARBA" id="ARBA00002049"/>
    </source>
</evidence>
<keyword evidence="19" id="KW-1185">Reference proteome</keyword>
<evidence type="ECO:0000256" key="8">
    <source>
        <dbReference type="ARBA" id="ARBA00022676"/>
    </source>
</evidence>
<dbReference type="InterPro" id="IPR000836">
    <property type="entry name" value="PRTase_dom"/>
</dbReference>
<comment type="catalytic activity">
    <reaction evidence="14">
        <text>GMP + diphosphate = guanine + 5-phospho-alpha-D-ribose 1-diphosphate</text>
        <dbReference type="Rhea" id="RHEA:25424"/>
        <dbReference type="ChEBI" id="CHEBI:16235"/>
        <dbReference type="ChEBI" id="CHEBI:33019"/>
        <dbReference type="ChEBI" id="CHEBI:58017"/>
        <dbReference type="ChEBI" id="CHEBI:58115"/>
        <dbReference type="EC" id="2.4.2.8"/>
    </reaction>
    <physiologicalReaction direction="right-to-left" evidence="14">
        <dbReference type="Rhea" id="RHEA:25426"/>
    </physiologicalReaction>
</comment>
<dbReference type="EMBL" id="JANPWE010000003">
    <property type="protein sequence ID" value="MCR6545490.1"/>
    <property type="molecule type" value="Genomic_DNA"/>
</dbReference>
<dbReference type="RefSeq" id="WP_089609239.1">
    <property type="nucleotide sequence ID" value="NZ_CP022121.1"/>
</dbReference>
<evidence type="ECO:0000256" key="3">
    <source>
        <dbReference type="ARBA" id="ARBA00004496"/>
    </source>
</evidence>
<evidence type="ECO:0000256" key="14">
    <source>
        <dbReference type="ARBA" id="ARBA00048811"/>
    </source>
</evidence>
<dbReference type="GO" id="GO:0016757">
    <property type="term" value="F:glycosyltransferase activity"/>
    <property type="evidence" value="ECO:0007669"/>
    <property type="project" value="UniProtKB-KW"/>
</dbReference>
<dbReference type="Proteomes" id="UP001524944">
    <property type="component" value="Unassembled WGS sequence"/>
</dbReference>
<evidence type="ECO:0000256" key="6">
    <source>
        <dbReference type="ARBA" id="ARBA00008391"/>
    </source>
</evidence>
<dbReference type="InterPro" id="IPR029057">
    <property type="entry name" value="PRTase-like"/>
</dbReference>
<dbReference type="EC" id="2.4.2.8" evidence="16"/>
<evidence type="ECO:0000256" key="7">
    <source>
        <dbReference type="ARBA" id="ARBA00022490"/>
    </source>
</evidence>
<evidence type="ECO:0000256" key="16">
    <source>
        <dbReference type="RuleBase" id="RU364099"/>
    </source>
</evidence>
<keyword evidence="10 16" id="KW-0479">Metal-binding</keyword>
<evidence type="ECO:0000313" key="18">
    <source>
        <dbReference type="EMBL" id="MCR6545490.1"/>
    </source>
</evidence>
<proteinExistence type="inferred from homology"/>
<comment type="pathway">
    <text evidence="4 16">Purine metabolism; IMP biosynthesis via salvage pathway; IMP from hypoxanthine: step 1/1.</text>
</comment>
<gene>
    <name evidence="18" type="primary">hpt</name>
    <name evidence="18" type="ORF">NVS47_08160</name>
</gene>
<evidence type="ECO:0000256" key="4">
    <source>
        <dbReference type="ARBA" id="ARBA00004669"/>
    </source>
</evidence>
<reference evidence="18 19" key="1">
    <citation type="submission" date="2022-08" db="EMBL/GenBank/DDBJ databases">
        <title>Proteogenomics of the novel Dehalobacterium formicoaceticum strain EZ94 highlights a key role of methyltransferases during anaerobic dichloromethane degradation.</title>
        <authorList>
            <person name="Wasmund K."/>
        </authorList>
    </citation>
    <scope>NUCLEOTIDE SEQUENCE [LARGE SCALE GENOMIC DNA]</scope>
    <source>
        <strain evidence="18 19">EZ94</strain>
    </source>
</reference>
<dbReference type="InterPro" id="IPR005904">
    <property type="entry name" value="Hxn_phspho_trans"/>
</dbReference>
<evidence type="ECO:0000256" key="12">
    <source>
        <dbReference type="ARBA" id="ARBA00022741"/>
    </source>
</evidence>
<dbReference type="SUPFAM" id="SSF53271">
    <property type="entry name" value="PRTase-like"/>
    <property type="match status" value="1"/>
</dbReference>
<evidence type="ECO:0000256" key="1">
    <source>
        <dbReference type="ARBA" id="ARBA00001946"/>
    </source>
</evidence>
<evidence type="ECO:0000256" key="13">
    <source>
        <dbReference type="ARBA" id="ARBA00022842"/>
    </source>
</evidence>
<keyword evidence="7 16" id="KW-0963">Cytoplasm</keyword>